<dbReference type="EMBL" id="WTYR01000001">
    <property type="protein sequence ID" value="MXP11036.1"/>
    <property type="molecule type" value="Genomic_DNA"/>
</dbReference>
<dbReference type="InterPro" id="IPR010499">
    <property type="entry name" value="AraC_E-bd"/>
</dbReference>
<dbReference type="Gene3D" id="3.20.80.10">
    <property type="entry name" value="Regulatory factor, effector binding domain"/>
    <property type="match status" value="1"/>
</dbReference>
<dbReference type="InterPro" id="IPR050908">
    <property type="entry name" value="SmbC-like"/>
</dbReference>
<dbReference type="InterPro" id="IPR011256">
    <property type="entry name" value="Reg_factor_effector_dom_sf"/>
</dbReference>
<keyword evidence="5" id="KW-1185">Reference proteome</keyword>
<dbReference type="PANTHER" id="PTHR40055:SF1">
    <property type="entry name" value="TRANSCRIPTIONAL REGULATOR YGIV-RELATED"/>
    <property type="match status" value="1"/>
</dbReference>
<dbReference type="Pfam" id="PF12833">
    <property type="entry name" value="HTH_18"/>
    <property type="match status" value="1"/>
</dbReference>
<sequence length="285" mass="30577">MPHDLVTDHADRIGRALARIETGDPDSPPDLAELAEIAAFSPFHFHRVFRLMTGETVGAAMRRIRLARSLNDLTDGTRTVTEAMAGSGYASSQAFARAMKQATGASATSYRADPELAKAMAARLREAPDPISPLGIEVVSLDPFRVVALRREGPYEALNDGYDALFEKVFAQTPMDALAGIWGVPLDDPASVRPEARAFDCALDIGAQAVADNELADFEVGGGNALAMDHIGSYDNVPAAFDALYLKALRDGHALSKAPPIIAYHDQPEDKPEHALRATLYLPVA</sequence>
<organism evidence="4 5">
    <name type="scientific">Alteriqipengyuania halimionae</name>
    <dbReference type="NCBI Taxonomy" id="1926630"/>
    <lineage>
        <taxon>Bacteria</taxon>
        <taxon>Pseudomonadati</taxon>
        <taxon>Pseudomonadota</taxon>
        <taxon>Alphaproteobacteria</taxon>
        <taxon>Sphingomonadales</taxon>
        <taxon>Erythrobacteraceae</taxon>
        <taxon>Alteriqipengyuania</taxon>
    </lineage>
</organism>
<dbReference type="SMART" id="SM00871">
    <property type="entry name" value="AraC_E_bind"/>
    <property type="match status" value="1"/>
</dbReference>
<dbReference type="RefSeq" id="WP_160617609.1">
    <property type="nucleotide sequence ID" value="NZ_WTYR01000001.1"/>
</dbReference>
<evidence type="ECO:0000256" key="2">
    <source>
        <dbReference type="ARBA" id="ARBA00023163"/>
    </source>
</evidence>
<protein>
    <submittedName>
        <fullName evidence="4">Helix-turn-helix domain-containing protein</fullName>
    </submittedName>
</protein>
<feature type="domain" description="HTH araC/xylS-type" evidence="3">
    <location>
        <begin position="14"/>
        <end position="113"/>
    </location>
</feature>
<evidence type="ECO:0000313" key="5">
    <source>
        <dbReference type="Proteomes" id="UP000429229"/>
    </source>
</evidence>
<gene>
    <name evidence="4" type="ORF">GRI68_12685</name>
</gene>
<dbReference type="OrthoDB" id="7425333at2"/>
<dbReference type="GO" id="GO:0043565">
    <property type="term" value="F:sequence-specific DNA binding"/>
    <property type="evidence" value="ECO:0007669"/>
    <property type="project" value="InterPro"/>
</dbReference>
<keyword evidence="1" id="KW-0805">Transcription regulation</keyword>
<evidence type="ECO:0000313" key="4">
    <source>
        <dbReference type="EMBL" id="MXP11036.1"/>
    </source>
</evidence>
<comment type="caution">
    <text evidence="4">The sequence shown here is derived from an EMBL/GenBank/DDBJ whole genome shotgun (WGS) entry which is preliminary data.</text>
</comment>
<dbReference type="InterPro" id="IPR029442">
    <property type="entry name" value="GyrI-like"/>
</dbReference>
<proteinExistence type="predicted"/>
<dbReference type="SUPFAM" id="SSF46689">
    <property type="entry name" value="Homeodomain-like"/>
    <property type="match status" value="2"/>
</dbReference>
<keyword evidence="2" id="KW-0804">Transcription</keyword>
<evidence type="ECO:0000256" key="1">
    <source>
        <dbReference type="ARBA" id="ARBA00023015"/>
    </source>
</evidence>
<dbReference type="Proteomes" id="UP000429229">
    <property type="component" value="Unassembled WGS sequence"/>
</dbReference>
<dbReference type="GO" id="GO:0003700">
    <property type="term" value="F:DNA-binding transcription factor activity"/>
    <property type="evidence" value="ECO:0007669"/>
    <property type="project" value="InterPro"/>
</dbReference>
<name>A0A6I4U5N5_9SPHN</name>
<accession>A0A6I4U5N5</accession>
<dbReference type="PROSITE" id="PS01124">
    <property type="entry name" value="HTH_ARAC_FAMILY_2"/>
    <property type="match status" value="1"/>
</dbReference>
<dbReference type="SMART" id="SM00342">
    <property type="entry name" value="HTH_ARAC"/>
    <property type="match status" value="1"/>
</dbReference>
<evidence type="ECO:0000259" key="3">
    <source>
        <dbReference type="PROSITE" id="PS01124"/>
    </source>
</evidence>
<dbReference type="InterPro" id="IPR018060">
    <property type="entry name" value="HTH_AraC"/>
</dbReference>
<dbReference type="Gene3D" id="1.10.10.60">
    <property type="entry name" value="Homeodomain-like"/>
    <property type="match status" value="2"/>
</dbReference>
<dbReference type="PANTHER" id="PTHR40055">
    <property type="entry name" value="TRANSCRIPTIONAL REGULATOR YGIV-RELATED"/>
    <property type="match status" value="1"/>
</dbReference>
<dbReference type="Pfam" id="PF06445">
    <property type="entry name" value="GyrI-like"/>
    <property type="match status" value="1"/>
</dbReference>
<dbReference type="InterPro" id="IPR009057">
    <property type="entry name" value="Homeodomain-like_sf"/>
</dbReference>
<dbReference type="SUPFAM" id="SSF55136">
    <property type="entry name" value="Probable bacterial effector-binding domain"/>
    <property type="match status" value="1"/>
</dbReference>
<dbReference type="AlphaFoldDB" id="A0A6I4U5N5"/>
<reference evidence="4 5" key="1">
    <citation type="submission" date="2019-12" db="EMBL/GenBank/DDBJ databases">
        <title>Genomic-based taxomic classification of the family Erythrobacteraceae.</title>
        <authorList>
            <person name="Xu L."/>
        </authorList>
    </citation>
    <scope>NUCLEOTIDE SEQUENCE [LARGE SCALE GENOMIC DNA]</scope>
    <source>
        <strain evidence="4 5">LMG 29519</strain>
    </source>
</reference>